<dbReference type="InterPro" id="IPR043918">
    <property type="entry name" value="DUF5760"/>
</dbReference>
<name>A0A6C0K926_9ZZZZ</name>
<evidence type="ECO:0000313" key="1">
    <source>
        <dbReference type="EMBL" id="QHU12768.1"/>
    </source>
</evidence>
<reference evidence="1" key="1">
    <citation type="journal article" date="2020" name="Nature">
        <title>Giant virus diversity and host interactions through global metagenomics.</title>
        <authorList>
            <person name="Schulz F."/>
            <person name="Roux S."/>
            <person name="Paez-Espino D."/>
            <person name="Jungbluth S."/>
            <person name="Walsh D.A."/>
            <person name="Denef V.J."/>
            <person name="McMahon K.D."/>
            <person name="Konstantinidis K.T."/>
            <person name="Eloe-Fadrosh E.A."/>
            <person name="Kyrpides N.C."/>
            <person name="Woyke T."/>
        </authorList>
    </citation>
    <scope>NUCLEOTIDE SEQUENCE</scope>
    <source>
        <strain evidence="1">GVMAG-S-1101172-89</strain>
    </source>
</reference>
<proteinExistence type="predicted"/>
<sequence>MANTQIDLTNFASLVQGWVRSDMAVANFNREATKVRKERDLYEQQILRILKNANHEKAVIQISGGKLVVADDKTTQPLTFTSLEEMLHSYFMAAGRRDETKEIVKYIKDNRTVEHGLKLKRVIG</sequence>
<dbReference type="EMBL" id="MN740809">
    <property type="protein sequence ID" value="QHU12768.1"/>
    <property type="molecule type" value="Genomic_DNA"/>
</dbReference>
<protein>
    <submittedName>
        <fullName evidence="1">Uncharacterized protein</fullName>
    </submittedName>
</protein>
<organism evidence="1">
    <name type="scientific">viral metagenome</name>
    <dbReference type="NCBI Taxonomy" id="1070528"/>
    <lineage>
        <taxon>unclassified sequences</taxon>
        <taxon>metagenomes</taxon>
        <taxon>organismal metagenomes</taxon>
    </lineage>
</organism>
<dbReference type="AlphaFoldDB" id="A0A6C0K926"/>
<accession>A0A6C0K926</accession>
<dbReference type="Pfam" id="PF19064">
    <property type="entry name" value="DUF5760"/>
    <property type="match status" value="1"/>
</dbReference>